<dbReference type="InterPro" id="IPR036866">
    <property type="entry name" value="RibonucZ/Hydroxyglut_hydro"/>
</dbReference>
<dbReference type="EC" id="3.1.2.6" evidence="2"/>
<evidence type="ECO:0000313" key="2">
    <source>
        <dbReference type="EMBL" id="AIE92550.1"/>
    </source>
</evidence>
<feature type="domain" description="Metallo-beta-lactamase" evidence="1">
    <location>
        <begin position="31"/>
        <end position="206"/>
    </location>
</feature>
<evidence type="ECO:0000259" key="1">
    <source>
        <dbReference type="SMART" id="SM00849"/>
    </source>
</evidence>
<dbReference type="GO" id="GO:0050313">
    <property type="term" value="F:sulfur dioxygenase activity"/>
    <property type="evidence" value="ECO:0007669"/>
    <property type="project" value="TreeGrafter"/>
</dbReference>
<accession>A0A075FLZ0</accession>
<name>A0A075FLZ0_9EURY</name>
<dbReference type="InterPro" id="IPR051682">
    <property type="entry name" value="Mito_Persulfide_Diox"/>
</dbReference>
<dbReference type="PANTHER" id="PTHR43084:SF1">
    <property type="entry name" value="PERSULFIDE DIOXYGENASE ETHE1, MITOCHONDRIAL"/>
    <property type="match status" value="1"/>
</dbReference>
<gene>
    <name evidence="2" type="primary">gloB</name>
</gene>
<dbReference type="GO" id="GO:0006749">
    <property type="term" value="P:glutathione metabolic process"/>
    <property type="evidence" value="ECO:0007669"/>
    <property type="project" value="TreeGrafter"/>
</dbReference>
<dbReference type="PANTHER" id="PTHR43084">
    <property type="entry name" value="PERSULFIDE DIOXYGENASE ETHE1"/>
    <property type="match status" value="1"/>
</dbReference>
<dbReference type="GO" id="GO:0004416">
    <property type="term" value="F:hydroxyacylglutathione hydrolase activity"/>
    <property type="evidence" value="ECO:0007669"/>
    <property type="project" value="UniProtKB-EC"/>
</dbReference>
<organism evidence="2">
    <name type="scientific">uncultured marine group II/III euryarchaeote AD1000_24_F05</name>
    <dbReference type="NCBI Taxonomy" id="1457742"/>
    <lineage>
        <taxon>Archaea</taxon>
        <taxon>Methanobacteriati</taxon>
        <taxon>Methanobacteriota</taxon>
        <taxon>environmental samples</taxon>
    </lineage>
</organism>
<dbReference type="InterPro" id="IPR001279">
    <property type="entry name" value="Metallo-B-lactamas"/>
</dbReference>
<dbReference type="SUPFAM" id="SSF56281">
    <property type="entry name" value="Metallo-hydrolase/oxidoreductase"/>
    <property type="match status" value="1"/>
</dbReference>
<dbReference type="SMART" id="SM00849">
    <property type="entry name" value="Lactamase_B"/>
    <property type="match status" value="1"/>
</dbReference>
<dbReference type="CDD" id="cd06262">
    <property type="entry name" value="metallo-hydrolase-like_MBL-fold"/>
    <property type="match status" value="1"/>
</dbReference>
<sequence length="253" mass="28758">MILMLAKGEFDRRIEDDGIEVWVSQQGPFGNVNTAFINRATNTVVIIDPYSAKKWLSALENEGLSPTHIILTHTHRDHTSGVKKIMKSHPEIELWGHVESNYPNLLGRVLFRHIDFTHTWNHPVHSGEQWIAGGITLEVTHTPGHAPGHLTFHGHGVFHAGDLLFTQRSGRVDLPGGDSQSQWRSVTHAREILKELPSDWRLIPGHNYEWIDGTERNWVSLSQALKHNLALNSPSLIQFEELDFLRFDDDMAK</sequence>
<dbReference type="Pfam" id="PF00753">
    <property type="entry name" value="Lactamase_B"/>
    <property type="match status" value="1"/>
</dbReference>
<dbReference type="EMBL" id="KF900369">
    <property type="protein sequence ID" value="AIE92550.1"/>
    <property type="molecule type" value="Genomic_DNA"/>
</dbReference>
<reference evidence="2" key="1">
    <citation type="journal article" date="2014" name="Genome Biol. Evol.">
        <title>Pangenome evidence for extensive interdomain horizontal transfer affecting lineage core and shell genes in uncultured planktonic thaumarchaeota and euryarchaeota.</title>
        <authorList>
            <person name="Deschamps P."/>
            <person name="Zivanovic Y."/>
            <person name="Moreira D."/>
            <person name="Rodriguez-Valera F."/>
            <person name="Lopez-Garcia P."/>
        </authorList>
    </citation>
    <scope>NUCLEOTIDE SEQUENCE</scope>
</reference>
<proteinExistence type="predicted"/>
<protein>
    <submittedName>
        <fullName evidence="2">Putative glyoxylase (GloB)</fullName>
        <ecNumber evidence="2">3.1.2.6</ecNumber>
    </submittedName>
</protein>
<dbReference type="AlphaFoldDB" id="A0A075FLZ0"/>
<dbReference type="Gene3D" id="3.60.15.10">
    <property type="entry name" value="Ribonuclease Z/Hydroxyacylglutathione hydrolase-like"/>
    <property type="match status" value="1"/>
</dbReference>
<dbReference type="GO" id="GO:0070813">
    <property type="term" value="P:hydrogen sulfide metabolic process"/>
    <property type="evidence" value="ECO:0007669"/>
    <property type="project" value="TreeGrafter"/>
</dbReference>
<keyword evidence="2" id="KW-0378">Hydrolase</keyword>